<feature type="region of interest" description="Disordered" evidence="6">
    <location>
        <begin position="1"/>
        <end position="56"/>
    </location>
</feature>
<reference evidence="9 10" key="4">
    <citation type="submission" date="2017-10" db="EMBL/GenBank/DDBJ databases">
        <title>Genome analyses suggest a sexual origin of heterokaryosis in a supposedly ancient asexual fungus.</title>
        <authorList>
            <person name="Corradi N."/>
            <person name="Sedzielewska K."/>
            <person name="Noel J."/>
            <person name="Charron P."/>
            <person name="Farinelli L."/>
            <person name="Marton T."/>
            <person name="Kruger M."/>
            <person name="Pelin A."/>
            <person name="Brachmann A."/>
            <person name="Corradi N."/>
        </authorList>
    </citation>
    <scope>NUCLEOTIDE SEQUENCE [LARGE SCALE GENOMIC DNA]</scope>
    <source>
        <strain evidence="9 10">A1</strain>
    </source>
</reference>
<feature type="compositionally biased region" description="Acidic residues" evidence="6">
    <location>
        <begin position="30"/>
        <end position="56"/>
    </location>
</feature>
<comment type="caution">
    <text evidence="9">The sequence shown here is derived from an EMBL/GenBank/DDBJ whole genome shotgun (WGS) entry which is preliminary data.</text>
</comment>
<dbReference type="GO" id="GO:0006397">
    <property type="term" value="P:mRNA processing"/>
    <property type="evidence" value="ECO:0007669"/>
    <property type="project" value="UniProtKB-KW"/>
</dbReference>
<evidence type="ECO:0000256" key="6">
    <source>
        <dbReference type="SAM" id="MobiDB-lite"/>
    </source>
</evidence>
<dbReference type="Proteomes" id="UP000232722">
    <property type="component" value="Unassembled WGS sequence"/>
</dbReference>
<dbReference type="InterPro" id="IPR040424">
    <property type="entry name" value="Smn1"/>
</dbReference>
<dbReference type="CDD" id="cd22851">
    <property type="entry name" value="SMN_N"/>
    <property type="match status" value="1"/>
</dbReference>
<evidence type="ECO:0000256" key="1">
    <source>
        <dbReference type="ARBA" id="ARBA00004123"/>
    </source>
</evidence>
<evidence type="ECO:0000313" key="10">
    <source>
        <dbReference type="Proteomes" id="UP000232688"/>
    </source>
</evidence>
<dbReference type="Pfam" id="PF20636">
    <property type="entry name" value="SMN_G2-BD"/>
    <property type="match status" value="1"/>
</dbReference>
<proteinExistence type="inferred from homology"/>
<keyword evidence="4" id="KW-0508">mRNA splicing</keyword>
<keyword evidence="5" id="KW-0539">Nucleus</keyword>
<evidence type="ECO:0000313" key="8">
    <source>
        <dbReference type="EMBL" id="PKC16414.1"/>
    </source>
</evidence>
<feature type="compositionally biased region" description="Low complexity" evidence="6">
    <location>
        <begin position="195"/>
        <end position="210"/>
    </location>
</feature>
<evidence type="ECO:0000313" key="11">
    <source>
        <dbReference type="Proteomes" id="UP000232722"/>
    </source>
</evidence>
<dbReference type="VEuPathDB" id="FungiDB:RhiirA1_453548"/>
<dbReference type="GO" id="GO:0005634">
    <property type="term" value="C:nucleus"/>
    <property type="evidence" value="ECO:0007669"/>
    <property type="project" value="UniProtKB-SubCell"/>
</dbReference>
<dbReference type="InterPro" id="IPR049481">
    <property type="entry name" value="SMN_G2-BD"/>
</dbReference>
<dbReference type="EMBL" id="LLXJ01000048">
    <property type="protein sequence ID" value="PKC16414.1"/>
    <property type="molecule type" value="Genomic_DNA"/>
</dbReference>
<feature type="domain" description="Survival Motor Neuron Gemin2-binding" evidence="7">
    <location>
        <begin position="53"/>
        <end position="79"/>
    </location>
</feature>
<keyword evidence="3" id="KW-0507">mRNA processing</keyword>
<reference evidence="8 11" key="2">
    <citation type="submission" date="2017-09" db="EMBL/GenBank/DDBJ databases">
        <title>Extensive intraspecific genome diversity in a model arbuscular mycorrhizal fungus.</title>
        <authorList>
            <person name="Chen E.C."/>
            <person name="Morin E."/>
            <person name="Beaudet D."/>
            <person name="Noel J."/>
            <person name="Ndikumana S."/>
            <person name="Charron P."/>
            <person name="St-Onge C."/>
            <person name="Giorgi J."/>
            <person name="Grigoriev I.V."/>
            <person name="Roux C."/>
            <person name="Martin F.M."/>
            <person name="Corradi N."/>
        </authorList>
    </citation>
    <scope>NUCLEOTIDE SEQUENCE [LARGE SCALE GENOMIC DNA]</scope>
    <source>
        <strain evidence="8 11">A5</strain>
    </source>
</reference>
<accession>A0A2N0S788</accession>
<dbReference type="InterPro" id="IPR047313">
    <property type="entry name" value="SMN_C"/>
</dbReference>
<feature type="region of interest" description="Disordered" evidence="6">
    <location>
        <begin position="110"/>
        <end position="254"/>
    </location>
</feature>
<comment type="similarity">
    <text evidence="2">Belongs to the SMN family.</text>
</comment>
<dbReference type="GO" id="GO:0008380">
    <property type="term" value="P:RNA splicing"/>
    <property type="evidence" value="ECO:0007669"/>
    <property type="project" value="UniProtKB-KW"/>
</dbReference>
<evidence type="ECO:0000256" key="3">
    <source>
        <dbReference type="ARBA" id="ARBA00022664"/>
    </source>
</evidence>
<name>A0A2N0S788_9GLOM</name>
<evidence type="ECO:0000259" key="7">
    <source>
        <dbReference type="Pfam" id="PF20636"/>
    </source>
</evidence>
<dbReference type="PANTHER" id="PTHR39267:SF1">
    <property type="entry name" value="SURVIVAL MOTOR NEURON PROTEIN"/>
    <property type="match status" value="1"/>
</dbReference>
<dbReference type="AlphaFoldDB" id="A0A2N0S788"/>
<reference evidence="8 11" key="1">
    <citation type="submission" date="2016-04" db="EMBL/GenBank/DDBJ databases">
        <title>Genome analyses suggest a sexual origin of heterokaryosis in a supposedly ancient asexual fungus.</title>
        <authorList>
            <person name="Ropars J."/>
            <person name="Sedzielewska K."/>
            <person name="Noel J."/>
            <person name="Charron P."/>
            <person name="Farinelli L."/>
            <person name="Marton T."/>
            <person name="Kruger M."/>
            <person name="Pelin A."/>
            <person name="Brachmann A."/>
            <person name="Corradi N."/>
        </authorList>
    </citation>
    <scope>NUCLEOTIDE SEQUENCE [LARGE SCALE GENOMIC DNA]</scope>
    <source>
        <strain evidence="8 11">A5</strain>
    </source>
</reference>
<gene>
    <name evidence="9" type="ORF">RhiirA1_453548</name>
    <name evidence="8" type="ORF">RhiirA5_407066</name>
</gene>
<reference evidence="9 10" key="3">
    <citation type="submission" date="2017-10" db="EMBL/GenBank/DDBJ databases">
        <title>Extensive intraspecific genome diversity in a model arbuscular mycorrhizal fungus.</title>
        <authorList>
            <person name="Chen E.C.H."/>
            <person name="Morin E."/>
            <person name="Baudet D."/>
            <person name="Noel J."/>
            <person name="Ndikumana S."/>
            <person name="Charron P."/>
            <person name="St-Onge C."/>
            <person name="Giorgi J."/>
            <person name="Grigoriev I.V."/>
            <person name="Roux C."/>
            <person name="Martin F.M."/>
            <person name="Corradi N."/>
        </authorList>
    </citation>
    <scope>NUCLEOTIDE SEQUENCE [LARGE SCALE GENOMIC DNA]</scope>
    <source>
        <strain evidence="9 10">A1</strain>
    </source>
</reference>
<dbReference type="Proteomes" id="UP000232688">
    <property type="component" value="Unassembled WGS sequence"/>
</dbReference>
<evidence type="ECO:0000256" key="2">
    <source>
        <dbReference type="ARBA" id="ARBA00005371"/>
    </source>
</evidence>
<dbReference type="VEuPathDB" id="FungiDB:FUN_023260"/>
<feature type="compositionally biased region" description="Polar residues" evidence="6">
    <location>
        <begin position="121"/>
        <end position="136"/>
    </location>
</feature>
<evidence type="ECO:0000313" key="9">
    <source>
        <dbReference type="EMBL" id="PKC71428.1"/>
    </source>
</evidence>
<evidence type="ECO:0000256" key="4">
    <source>
        <dbReference type="ARBA" id="ARBA00023187"/>
    </source>
</evidence>
<dbReference type="VEuPathDB" id="FungiDB:RhiirFUN_001346"/>
<feature type="region of interest" description="Disordered" evidence="6">
    <location>
        <begin position="267"/>
        <end position="320"/>
    </location>
</feature>
<dbReference type="Pfam" id="PF20635">
    <property type="entry name" value="SMN_YG-box"/>
    <property type="match status" value="1"/>
</dbReference>
<organism evidence="9 10">
    <name type="scientific">Rhizophagus irregularis</name>
    <dbReference type="NCBI Taxonomy" id="588596"/>
    <lineage>
        <taxon>Eukaryota</taxon>
        <taxon>Fungi</taxon>
        <taxon>Fungi incertae sedis</taxon>
        <taxon>Mucoromycota</taxon>
        <taxon>Glomeromycotina</taxon>
        <taxon>Glomeromycetes</taxon>
        <taxon>Glomerales</taxon>
        <taxon>Glomeraceae</taxon>
        <taxon>Rhizophagus</taxon>
    </lineage>
</organism>
<evidence type="ECO:0000256" key="5">
    <source>
        <dbReference type="ARBA" id="ARBA00023242"/>
    </source>
</evidence>
<dbReference type="PANTHER" id="PTHR39267">
    <property type="entry name" value="SURVIVAL MOTOR NEURON-LIKE PROTEIN 1"/>
    <property type="match status" value="1"/>
</dbReference>
<feature type="compositionally biased region" description="Pro residues" evidence="6">
    <location>
        <begin position="270"/>
        <end position="291"/>
    </location>
</feature>
<feature type="compositionally biased region" description="Polar residues" evidence="6">
    <location>
        <begin position="1"/>
        <end position="22"/>
    </location>
</feature>
<feature type="compositionally biased region" description="Polar residues" evidence="6">
    <location>
        <begin position="159"/>
        <end position="191"/>
    </location>
</feature>
<protein>
    <recommendedName>
        <fullName evidence="7">Survival Motor Neuron Gemin2-binding domain-containing protein</fullName>
    </recommendedName>
</protein>
<comment type="subcellular location">
    <subcellularLocation>
        <location evidence="1">Nucleus</location>
    </subcellularLocation>
</comment>
<sequence>MSTYFEFSEPSSQDISQDSRVPSQHKLMDISEDNEYYEDEIEDSAILDGGDEEEEGDAWDDSALIAAWDIAVKEYQDFHSIKVNKTNTKGNKLSNTIPTSSSINKVIETEESVNVGKEDNSSTFDINEGASTSMKTSVKEQKQNVQKPPEQKIKETGQIKPQTATGSTSSGQDTSYQSRPMRTTAAYSSYAHNFPGYYSYPPPSATSSTAPIPPHPFGEQFKGTMDTQEDQGESQLPPTEEDTTSYSNANAHDSYYNGEHYSAYGFSNYYPPPPPPPPPAPGPGPQPPPHFYPSMHSDPNHAFPGLRPKSSNMAPPMSGFDDEALTNLIMAWYYSGYYTGLYHGRKGSEEKRF</sequence>
<dbReference type="EMBL" id="LLXH01000167">
    <property type="protein sequence ID" value="PKC71428.1"/>
    <property type="molecule type" value="Genomic_DNA"/>
</dbReference>
<dbReference type="CDD" id="cd22852">
    <property type="entry name" value="SMN_C"/>
    <property type="match status" value="1"/>
</dbReference>